<keyword evidence="5" id="KW-0862">Zinc</keyword>
<evidence type="ECO:0000256" key="4">
    <source>
        <dbReference type="ARBA" id="ARBA00022801"/>
    </source>
</evidence>
<comment type="cofactor">
    <cofactor evidence="1">
        <name>Zn(2+)</name>
        <dbReference type="ChEBI" id="CHEBI:29105"/>
    </cofactor>
</comment>
<dbReference type="EMBL" id="JAPTGB010000006">
    <property type="protein sequence ID" value="MCZ0860320.1"/>
    <property type="molecule type" value="Genomic_DNA"/>
</dbReference>
<evidence type="ECO:0000259" key="6">
    <source>
        <dbReference type="Pfam" id="PF07687"/>
    </source>
</evidence>
<dbReference type="InterPro" id="IPR001261">
    <property type="entry name" value="ArgE/DapE_CS"/>
</dbReference>
<evidence type="ECO:0000256" key="5">
    <source>
        <dbReference type="ARBA" id="ARBA00022833"/>
    </source>
</evidence>
<dbReference type="PANTHER" id="PTHR43808">
    <property type="entry name" value="ACETYLORNITHINE DEACETYLASE"/>
    <property type="match status" value="1"/>
</dbReference>
<dbReference type="Proteomes" id="UP001141422">
    <property type="component" value="Unassembled WGS sequence"/>
</dbReference>
<gene>
    <name evidence="7" type="ORF">O0S10_03625</name>
</gene>
<evidence type="ECO:0000256" key="1">
    <source>
        <dbReference type="ARBA" id="ARBA00001947"/>
    </source>
</evidence>
<dbReference type="SUPFAM" id="SSF53187">
    <property type="entry name" value="Zn-dependent exopeptidases"/>
    <property type="match status" value="1"/>
</dbReference>
<name>A0ABT4IF04_9EURY</name>
<evidence type="ECO:0000313" key="7">
    <source>
        <dbReference type="EMBL" id="MCZ0860320.1"/>
    </source>
</evidence>
<keyword evidence="3" id="KW-0479">Metal-binding</keyword>
<dbReference type="InterPro" id="IPR011650">
    <property type="entry name" value="Peptidase_M20_dimer"/>
</dbReference>
<comment type="similarity">
    <text evidence="2">Belongs to the peptidase M20A family.</text>
</comment>
<dbReference type="Pfam" id="PF01546">
    <property type="entry name" value="Peptidase_M20"/>
    <property type="match status" value="1"/>
</dbReference>
<comment type="caution">
    <text evidence="7">The sequence shown here is derived from an EMBL/GenBank/DDBJ whole genome shotgun (WGS) entry which is preliminary data.</text>
</comment>
<dbReference type="InterPro" id="IPR036264">
    <property type="entry name" value="Bact_exopeptidase_dim_dom"/>
</dbReference>
<evidence type="ECO:0000313" key="8">
    <source>
        <dbReference type="Proteomes" id="UP001141422"/>
    </source>
</evidence>
<sequence>MDVVRICSELVKIKSENPPGDTTEVAQYITSLLEGLGIRSDITEGAPGHCNVISREQNRALMLSGHMDVVPAMEEGWDIPPYAGIVDDTYVHGRGSTDMKGGCAAILTAVERAMNDCGEVPVALAFVCDEEGGGRYGTRYLIEKQLIHPCDALIAEPTPAFAPSVGQKGICRFEVEFTGTPGHSSLFPVVGDSAIMQAFSFLAWMDTLHNRVYPQSPVLEEIIEHSIAISDMQEGQKGHELSPIFRQIMYNPGLISGGERVNIVAQKCRLMMDLRLPWGCDCDDILGEIYGHMPSSAKVTPITKANASLTDPGSFLVQSTANAISSVYNVASKPMVQWAASDARALRKAGFRAIEYGPGELCGLHGLNERVRIDQLRSVEEIYYRLINTYREKYGF</sequence>
<dbReference type="PROSITE" id="PS00758">
    <property type="entry name" value="ARGE_DAPE_CPG2_1"/>
    <property type="match status" value="1"/>
</dbReference>
<organism evidence="7 8">
    <name type="scientific">Methanocorpusculum petauri</name>
    <dbReference type="NCBI Taxonomy" id="3002863"/>
    <lineage>
        <taxon>Archaea</taxon>
        <taxon>Methanobacteriati</taxon>
        <taxon>Methanobacteriota</taxon>
        <taxon>Stenosarchaea group</taxon>
        <taxon>Methanomicrobia</taxon>
        <taxon>Methanomicrobiales</taxon>
        <taxon>Methanocorpusculaceae</taxon>
        <taxon>Methanocorpusculum</taxon>
    </lineage>
</organism>
<keyword evidence="4" id="KW-0378">Hydrolase</keyword>
<reference evidence="7" key="1">
    <citation type="submission" date="2022-12" db="EMBL/GenBank/DDBJ databases">
        <title>Isolation and characterisation of novel Methanocorpusculum spp. from native Australian herbivores indicates the genus is ancestrally host-associated.</title>
        <authorList>
            <person name="Volmer J.G."/>
            <person name="Soo R.M."/>
            <person name="Evans P.N."/>
            <person name="Hoedt E.C."/>
            <person name="Astorga Alsina A.L."/>
            <person name="Woodcroft B.J."/>
            <person name="Tyson G.W."/>
            <person name="Hugenholtz P."/>
            <person name="Morrison M."/>
        </authorList>
    </citation>
    <scope>NUCLEOTIDE SEQUENCE</scope>
    <source>
        <strain evidence="7">MG</strain>
    </source>
</reference>
<protein>
    <submittedName>
        <fullName evidence="7">M20/M25/M40 family metallo-hydrolase</fullName>
    </submittedName>
</protein>
<dbReference type="Pfam" id="PF07687">
    <property type="entry name" value="M20_dimer"/>
    <property type="match status" value="1"/>
</dbReference>
<accession>A0ABT4IF04</accession>
<dbReference type="Gene3D" id="3.40.630.10">
    <property type="entry name" value="Zn peptidases"/>
    <property type="match status" value="2"/>
</dbReference>
<feature type="domain" description="Peptidase M20 dimerisation" evidence="6">
    <location>
        <begin position="165"/>
        <end position="293"/>
    </location>
</feature>
<dbReference type="InterPro" id="IPR050072">
    <property type="entry name" value="Peptidase_M20A"/>
</dbReference>
<dbReference type="RefSeq" id="WP_268924538.1">
    <property type="nucleotide sequence ID" value="NZ_JAPTGB010000006.1"/>
</dbReference>
<dbReference type="PROSITE" id="PS00759">
    <property type="entry name" value="ARGE_DAPE_CPG2_2"/>
    <property type="match status" value="1"/>
</dbReference>
<dbReference type="Gene3D" id="3.30.70.360">
    <property type="match status" value="1"/>
</dbReference>
<evidence type="ECO:0000256" key="2">
    <source>
        <dbReference type="ARBA" id="ARBA00006247"/>
    </source>
</evidence>
<dbReference type="InterPro" id="IPR002933">
    <property type="entry name" value="Peptidase_M20"/>
</dbReference>
<evidence type="ECO:0000256" key="3">
    <source>
        <dbReference type="ARBA" id="ARBA00022723"/>
    </source>
</evidence>
<keyword evidence="8" id="KW-1185">Reference proteome</keyword>
<dbReference type="SUPFAM" id="SSF55031">
    <property type="entry name" value="Bacterial exopeptidase dimerisation domain"/>
    <property type="match status" value="1"/>
</dbReference>
<proteinExistence type="inferred from homology"/>
<dbReference type="PANTHER" id="PTHR43808:SF8">
    <property type="entry name" value="PEPTIDASE M20 DIMERISATION DOMAIN-CONTAINING PROTEIN"/>
    <property type="match status" value="1"/>
</dbReference>